<feature type="signal peptide" evidence="1">
    <location>
        <begin position="1"/>
        <end position="22"/>
    </location>
</feature>
<name>A0AAY4BL52_9TELE</name>
<reference evidence="2" key="3">
    <citation type="submission" date="2025-09" db="UniProtKB">
        <authorList>
            <consortium name="Ensembl"/>
        </authorList>
    </citation>
    <scope>IDENTIFICATION</scope>
</reference>
<reference evidence="2 3" key="1">
    <citation type="submission" date="2020-06" db="EMBL/GenBank/DDBJ databases">
        <authorList>
            <consortium name="Wellcome Sanger Institute Data Sharing"/>
        </authorList>
    </citation>
    <scope>NUCLEOTIDE SEQUENCE [LARGE SCALE GENOMIC DNA]</scope>
</reference>
<sequence length="92" mass="10684">AQAHLKLFFLAVWLFVCCGAWSFPPSGERSQLTVRNTMGQAWAIWPTNDTYIKYISCVEESSSIIYEFNSVHKINSIMHKSSLRRYHNMMHA</sequence>
<accession>A0AAY4BL52</accession>
<organism evidence="2 3">
    <name type="scientific">Denticeps clupeoides</name>
    <name type="common">denticle herring</name>
    <dbReference type="NCBI Taxonomy" id="299321"/>
    <lineage>
        <taxon>Eukaryota</taxon>
        <taxon>Metazoa</taxon>
        <taxon>Chordata</taxon>
        <taxon>Craniata</taxon>
        <taxon>Vertebrata</taxon>
        <taxon>Euteleostomi</taxon>
        <taxon>Actinopterygii</taxon>
        <taxon>Neopterygii</taxon>
        <taxon>Teleostei</taxon>
        <taxon>Clupei</taxon>
        <taxon>Clupeiformes</taxon>
        <taxon>Denticipitoidei</taxon>
        <taxon>Denticipitidae</taxon>
        <taxon>Denticeps</taxon>
    </lineage>
</organism>
<keyword evidence="1" id="KW-0732">Signal</keyword>
<evidence type="ECO:0000313" key="2">
    <source>
        <dbReference type="Ensembl" id="ENSDCDP00010021679.1"/>
    </source>
</evidence>
<feature type="chain" id="PRO_5044206613" evidence="1">
    <location>
        <begin position="23"/>
        <end position="92"/>
    </location>
</feature>
<keyword evidence="3" id="KW-1185">Reference proteome</keyword>
<evidence type="ECO:0000313" key="3">
    <source>
        <dbReference type="Proteomes" id="UP000694580"/>
    </source>
</evidence>
<protein>
    <submittedName>
        <fullName evidence="2">Uncharacterized protein</fullName>
    </submittedName>
</protein>
<evidence type="ECO:0000256" key="1">
    <source>
        <dbReference type="SAM" id="SignalP"/>
    </source>
</evidence>
<dbReference type="AlphaFoldDB" id="A0AAY4BL52"/>
<dbReference type="Proteomes" id="UP000694580">
    <property type="component" value="Chromosome 17"/>
</dbReference>
<dbReference type="Ensembl" id="ENSDCDT00010023888.1">
    <property type="protein sequence ID" value="ENSDCDP00010021679.1"/>
    <property type="gene ID" value="ENSDCDG00010010725.1"/>
</dbReference>
<proteinExistence type="predicted"/>
<reference evidence="2" key="2">
    <citation type="submission" date="2025-08" db="UniProtKB">
        <authorList>
            <consortium name="Ensembl"/>
        </authorList>
    </citation>
    <scope>IDENTIFICATION</scope>
</reference>